<dbReference type="SUPFAM" id="SSF103473">
    <property type="entry name" value="MFS general substrate transporter"/>
    <property type="match status" value="1"/>
</dbReference>
<feature type="transmembrane region" description="Helical" evidence="2">
    <location>
        <begin position="108"/>
        <end position="130"/>
    </location>
</feature>
<dbReference type="Proteomes" id="UP001143674">
    <property type="component" value="Unassembled WGS sequence"/>
</dbReference>
<feature type="compositionally biased region" description="Polar residues" evidence="1">
    <location>
        <begin position="362"/>
        <end position="371"/>
    </location>
</feature>
<protein>
    <recommendedName>
        <fullName evidence="5">Transmembrane protein</fullName>
    </recommendedName>
</protein>
<dbReference type="AlphaFoldDB" id="A0AAE3NFX2"/>
<gene>
    <name evidence="3" type="ORF">LBW55_01280</name>
</gene>
<keyword evidence="2" id="KW-0472">Membrane</keyword>
<evidence type="ECO:0000313" key="4">
    <source>
        <dbReference type="Proteomes" id="UP001143674"/>
    </source>
</evidence>
<name>A0AAE3NFX2_RALSL</name>
<comment type="caution">
    <text evidence="3">The sequence shown here is derived from an EMBL/GenBank/DDBJ whole genome shotgun (WGS) entry which is preliminary data.</text>
</comment>
<dbReference type="RefSeq" id="WP_184851696.1">
    <property type="nucleotide sequence ID" value="NZ_JABZEH010000002.1"/>
</dbReference>
<dbReference type="InterPro" id="IPR036259">
    <property type="entry name" value="MFS_trans_sf"/>
</dbReference>
<reference evidence="3" key="1">
    <citation type="submission" date="2021-09" db="EMBL/GenBank/DDBJ databases">
        <title>Genomic analysis of Ralstonia spp.</title>
        <authorList>
            <person name="Aburjaile F."/>
            <person name="Ariute J.C."/>
            <person name="Pais A.K.L."/>
            <person name="Albuquerque G.M.R."/>
            <person name="Silva A.M.F."/>
            <person name="Brenig B."/>
            <person name="Azevedo V."/>
            <person name="Matiuzzi M."/>
            <person name="Ramos R."/>
            <person name="Goes-Neto A."/>
            <person name="Soares S."/>
            <person name="Iseppon A.M.B."/>
            <person name="Souza E."/>
            <person name="Gama M."/>
        </authorList>
    </citation>
    <scope>NUCLEOTIDE SEQUENCE</scope>
    <source>
        <strain evidence="3">B4</strain>
    </source>
</reference>
<evidence type="ECO:0000256" key="1">
    <source>
        <dbReference type="SAM" id="MobiDB-lite"/>
    </source>
</evidence>
<accession>A0AAE3NFX2</accession>
<evidence type="ECO:0008006" key="5">
    <source>
        <dbReference type="Google" id="ProtNLM"/>
    </source>
</evidence>
<keyword evidence="2" id="KW-1133">Transmembrane helix</keyword>
<evidence type="ECO:0000256" key="2">
    <source>
        <dbReference type="SAM" id="Phobius"/>
    </source>
</evidence>
<sequence>MFDCEAAFREHSRKHGKKEAIEYLADINRYTVLHAPKERAKEAAVKPSLDWARTLFDYNDHFIELSNIGEEDRSVEAMAVGMLFIGLALALFFWGLLLTMDPIFSNGWYISMIIGAGMALGMGFVIFLFWPEKIAPNYFTFLRPRYRFNRTTGKVYVLRPRRYGGNVILDWDRVKAHTSWCAPREMTPDQVDDKFARQRRQETAGGYFGMRGLVLYWSPLDPSDPERKGEDVLWVGPKLAGEGLWQYIRTFMEEGIDKVPAPTEYEWLRKGFHTPSQHLEETEMSASRVLDRIGGRGENSTQTKITFLMTFLWAPLHSLAERLCTWPTFPEEWNSDCGQKRREDGIGPEEPLRWTPSPESIAGQQRKSAHV</sequence>
<proteinExistence type="predicted"/>
<dbReference type="EMBL" id="JAIVEX010000001">
    <property type="protein sequence ID" value="MDB0520249.1"/>
    <property type="molecule type" value="Genomic_DNA"/>
</dbReference>
<evidence type="ECO:0000313" key="3">
    <source>
        <dbReference type="EMBL" id="MDB0520249.1"/>
    </source>
</evidence>
<keyword evidence="2" id="KW-0812">Transmembrane</keyword>
<feature type="region of interest" description="Disordered" evidence="1">
    <location>
        <begin position="334"/>
        <end position="371"/>
    </location>
</feature>
<feature type="transmembrane region" description="Helical" evidence="2">
    <location>
        <begin position="77"/>
        <end position="96"/>
    </location>
</feature>
<organism evidence="3 4">
    <name type="scientific">Ralstonia solanacearum</name>
    <name type="common">Pseudomonas solanacearum</name>
    <dbReference type="NCBI Taxonomy" id="305"/>
    <lineage>
        <taxon>Bacteria</taxon>
        <taxon>Pseudomonadati</taxon>
        <taxon>Pseudomonadota</taxon>
        <taxon>Betaproteobacteria</taxon>
        <taxon>Burkholderiales</taxon>
        <taxon>Burkholderiaceae</taxon>
        <taxon>Ralstonia</taxon>
        <taxon>Ralstonia solanacearum species complex</taxon>
    </lineage>
</organism>